<dbReference type="EMBL" id="CP170591">
    <property type="protein sequence ID" value="XNH96641.1"/>
    <property type="molecule type" value="Genomic_DNA"/>
</dbReference>
<organism evidence="1 2">
    <name type="scientific">Vibrio cyclitrophicus</name>
    <dbReference type="NCBI Taxonomy" id="47951"/>
    <lineage>
        <taxon>Bacteria</taxon>
        <taxon>Pseudomonadati</taxon>
        <taxon>Pseudomonadota</taxon>
        <taxon>Gammaproteobacteria</taxon>
        <taxon>Vibrionales</taxon>
        <taxon>Vibrionaceae</taxon>
        <taxon>Vibrio</taxon>
    </lineage>
</organism>
<keyword evidence="1" id="KW-0614">Plasmid</keyword>
<sequence>MKAINHQITTASAYYICMNTMQDTFYWMSFAGMGFAMLGALLPDIDTRHSRVGRIVPFLSIPIEGILGHRGALHSLLAAFGLLFLCATYEFPWAYSLTFGYIGHLVGDACTKSGVNFFWPITTRYRVPLTPASNGFFEAVTTVSFFCLAMYIGVQN</sequence>
<name>A0ACD5G3R5_9VIBR</name>
<keyword evidence="1" id="KW-0378">Hydrolase</keyword>
<reference evidence="1 2" key="1">
    <citation type="journal article" date="2018" name="Nature">
        <title>A major lineage of non-tailed dsDNA viruses as unrecognized killers of marine bacteria.</title>
        <authorList>
            <person name="Kauffman K.M."/>
            <person name="Hussain F.A."/>
            <person name="Yang J."/>
            <person name="Arevalo P."/>
            <person name="Brown J.M."/>
            <person name="Chang W.K."/>
            <person name="VanInsberghe D."/>
            <person name="Elsherbini J."/>
            <person name="Sharma R.S."/>
            <person name="Cutler M.B."/>
            <person name="Kelly L."/>
            <person name="Polz M.F."/>
        </authorList>
    </citation>
    <scope>NUCLEOTIDE SEQUENCE [LARGE SCALE GENOMIC DNA]</scope>
    <source>
        <strain evidence="1 2">10N.222.46.E12</strain>
    </source>
</reference>
<dbReference type="Proteomes" id="UP000235310">
    <property type="component" value="Plasmid unnamed1"/>
</dbReference>
<evidence type="ECO:0000313" key="1">
    <source>
        <dbReference type="EMBL" id="XNH96641.1"/>
    </source>
</evidence>
<gene>
    <name evidence="1" type="ORF">BCS90_24080</name>
</gene>
<protein>
    <submittedName>
        <fullName evidence="1">Metal-dependent hydrolase</fullName>
    </submittedName>
</protein>
<accession>A0ACD5G3R5</accession>
<proteinExistence type="predicted"/>
<evidence type="ECO:0000313" key="2">
    <source>
        <dbReference type="Proteomes" id="UP000235310"/>
    </source>
</evidence>
<geneLocation type="plasmid" evidence="1 2">
    <name>unnamed1</name>
</geneLocation>